<reference evidence="5 6" key="1">
    <citation type="submission" date="2016-11" db="EMBL/GenBank/DDBJ databases">
        <title>Draft Genome Assembly of Colletotrichum chlorophyti a pathogen of herbaceous plants.</title>
        <authorList>
            <person name="Gan P."/>
            <person name="Narusaka M."/>
            <person name="Tsushima A."/>
            <person name="Narusaka Y."/>
            <person name="Takano Y."/>
            <person name="Shirasu K."/>
        </authorList>
    </citation>
    <scope>NUCLEOTIDE SEQUENCE [LARGE SCALE GENOMIC DNA]</scope>
    <source>
        <strain evidence="5 6">NTL11</strain>
    </source>
</reference>
<organism evidence="5 6">
    <name type="scientific">Colletotrichum chlorophyti</name>
    <dbReference type="NCBI Taxonomy" id="708187"/>
    <lineage>
        <taxon>Eukaryota</taxon>
        <taxon>Fungi</taxon>
        <taxon>Dikarya</taxon>
        <taxon>Ascomycota</taxon>
        <taxon>Pezizomycotina</taxon>
        <taxon>Sordariomycetes</taxon>
        <taxon>Hypocreomycetidae</taxon>
        <taxon>Glomerellales</taxon>
        <taxon>Glomerellaceae</taxon>
        <taxon>Colletotrichum</taxon>
    </lineage>
</organism>
<feature type="region of interest" description="Disordered" evidence="2">
    <location>
        <begin position="1"/>
        <end position="33"/>
    </location>
</feature>
<dbReference type="PROSITE" id="PS51212">
    <property type="entry name" value="WSC"/>
    <property type="match status" value="1"/>
</dbReference>
<sequence length="227" mass="24502">MYPSQRAGSDSSYVENGLHPVPKSSEKMVDSPQHTQYGQYKEVSDASGATHGYEKAKSKRKICGVDRALFILWCILGFLLAVVVVVGGVFGSMLARQGAEILDLKTTAATNDSSNVTVTPTSAAPAATTTWVEVLDWEYVGCFEDKSERVFPDKSTVINSLTNRLCAGACEGFEYFGTEHGDQCYCSKTAPVTAAPAWNCNMHCNGASTSEICGGYFFLSAWKKKTA</sequence>
<dbReference type="EMBL" id="MPGH01000002">
    <property type="protein sequence ID" value="OLN97967.1"/>
    <property type="molecule type" value="Genomic_DNA"/>
</dbReference>
<dbReference type="InterPro" id="IPR002889">
    <property type="entry name" value="WSC_carb-bd"/>
</dbReference>
<dbReference type="OrthoDB" id="5985073at2759"/>
<dbReference type="AlphaFoldDB" id="A0A1Q8S989"/>
<feature type="compositionally biased region" description="Polar residues" evidence="2">
    <location>
        <begin position="1"/>
        <end position="14"/>
    </location>
</feature>
<gene>
    <name evidence="5" type="ORF">CCHL11_02525</name>
</gene>
<keyword evidence="1" id="KW-0677">Repeat</keyword>
<dbReference type="PANTHER" id="PTHR45964">
    <property type="entry name" value="WSCD FAMILY MEMBER CG9164"/>
    <property type="match status" value="1"/>
</dbReference>
<feature type="transmembrane region" description="Helical" evidence="3">
    <location>
        <begin position="68"/>
        <end position="95"/>
    </location>
</feature>
<dbReference type="Proteomes" id="UP000186583">
    <property type="component" value="Unassembled WGS sequence"/>
</dbReference>
<dbReference type="PANTHER" id="PTHR45964:SF5">
    <property type="entry name" value="WSCD FAMILY MEMBER CG9164"/>
    <property type="match status" value="1"/>
</dbReference>
<evidence type="ECO:0000313" key="6">
    <source>
        <dbReference type="Proteomes" id="UP000186583"/>
    </source>
</evidence>
<keyword evidence="3" id="KW-1133">Transmembrane helix</keyword>
<keyword evidence="3" id="KW-0812">Transmembrane</keyword>
<name>A0A1Q8S989_9PEZI</name>
<evidence type="ECO:0000256" key="3">
    <source>
        <dbReference type="SAM" id="Phobius"/>
    </source>
</evidence>
<evidence type="ECO:0000256" key="1">
    <source>
        <dbReference type="ARBA" id="ARBA00022737"/>
    </source>
</evidence>
<dbReference type="InterPro" id="IPR051589">
    <property type="entry name" value="Sialate-O-sulfotransferase"/>
</dbReference>
<evidence type="ECO:0000259" key="4">
    <source>
        <dbReference type="PROSITE" id="PS51212"/>
    </source>
</evidence>
<dbReference type="Pfam" id="PF01822">
    <property type="entry name" value="WSC"/>
    <property type="match status" value="1"/>
</dbReference>
<comment type="caution">
    <text evidence="5">The sequence shown here is derived from an EMBL/GenBank/DDBJ whole genome shotgun (WGS) entry which is preliminary data.</text>
</comment>
<evidence type="ECO:0000256" key="2">
    <source>
        <dbReference type="SAM" id="MobiDB-lite"/>
    </source>
</evidence>
<dbReference type="SMART" id="SM00321">
    <property type="entry name" value="WSC"/>
    <property type="match status" value="1"/>
</dbReference>
<keyword evidence="6" id="KW-1185">Reference proteome</keyword>
<accession>A0A1Q8S989</accession>
<feature type="domain" description="WSC" evidence="4">
    <location>
        <begin position="136"/>
        <end position="225"/>
    </location>
</feature>
<keyword evidence="3" id="KW-0472">Membrane</keyword>
<protein>
    <submittedName>
        <fullName evidence="5">WSC domain-containing protein-like protein 2</fullName>
    </submittedName>
</protein>
<evidence type="ECO:0000313" key="5">
    <source>
        <dbReference type="EMBL" id="OLN97967.1"/>
    </source>
</evidence>
<proteinExistence type="predicted"/>